<dbReference type="InterPro" id="IPR036864">
    <property type="entry name" value="Zn2-C6_fun-type_DNA-bd_sf"/>
</dbReference>
<dbReference type="PROSITE" id="PS50048">
    <property type="entry name" value="ZN2_CY6_FUNGAL_2"/>
    <property type="match status" value="1"/>
</dbReference>
<dbReference type="GO" id="GO:0034599">
    <property type="term" value="P:cellular response to oxidative stress"/>
    <property type="evidence" value="ECO:0007669"/>
    <property type="project" value="EnsemblFungi"/>
</dbReference>
<feature type="region of interest" description="Disordered" evidence="8">
    <location>
        <begin position="165"/>
        <end position="191"/>
    </location>
</feature>
<dbReference type="CDD" id="cd12148">
    <property type="entry name" value="fungal_TF_MHR"/>
    <property type="match status" value="1"/>
</dbReference>
<dbReference type="CDD" id="cd00067">
    <property type="entry name" value="GAL4"/>
    <property type="match status" value="1"/>
</dbReference>
<gene>
    <name evidence="10" type="primary">NDAI0C03450</name>
    <name evidence="10" type="ordered locus">NDAI_0C03450</name>
</gene>
<dbReference type="GO" id="GO:0000981">
    <property type="term" value="F:DNA-binding transcription factor activity, RNA polymerase II-specific"/>
    <property type="evidence" value="ECO:0007669"/>
    <property type="project" value="InterPro"/>
</dbReference>
<accession>G0W894</accession>
<dbReference type="PANTHER" id="PTHR47782:SF7">
    <property type="entry name" value="PROTEIN STB5"/>
    <property type="match status" value="1"/>
</dbReference>
<evidence type="ECO:0000256" key="2">
    <source>
        <dbReference type="ARBA" id="ARBA00022723"/>
    </source>
</evidence>
<dbReference type="SUPFAM" id="SSF57701">
    <property type="entry name" value="Zn2/Cys6 DNA-binding domain"/>
    <property type="match status" value="1"/>
</dbReference>
<dbReference type="Gene3D" id="4.10.240.10">
    <property type="entry name" value="Zn(2)-C6 fungal-type DNA-binding domain"/>
    <property type="match status" value="1"/>
</dbReference>
<dbReference type="GO" id="GO:0008270">
    <property type="term" value="F:zinc ion binding"/>
    <property type="evidence" value="ECO:0007669"/>
    <property type="project" value="InterPro"/>
</dbReference>
<dbReference type="eggNOG" id="ENOG502QTEH">
    <property type="taxonomic scope" value="Eukaryota"/>
</dbReference>
<dbReference type="GO" id="GO:0006368">
    <property type="term" value="P:transcription elongation by RNA polymerase II"/>
    <property type="evidence" value="ECO:0007669"/>
    <property type="project" value="EnsemblFungi"/>
</dbReference>
<evidence type="ECO:0000256" key="3">
    <source>
        <dbReference type="ARBA" id="ARBA00022833"/>
    </source>
</evidence>
<keyword evidence="11" id="KW-1185">Reference proteome</keyword>
<feature type="compositionally biased region" description="Low complexity" evidence="8">
    <location>
        <begin position="88"/>
        <end position="103"/>
    </location>
</feature>
<dbReference type="OMA" id="QNLFMCG"/>
<dbReference type="GO" id="GO:0005634">
    <property type="term" value="C:nucleus"/>
    <property type="evidence" value="ECO:0007669"/>
    <property type="project" value="UniProtKB-SubCell"/>
</dbReference>
<evidence type="ECO:0000313" key="11">
    <source>
        <dbReference type="Proteomes" id="UP000000689"/>
    </source>
</evidence>
<dbReference type="RefSeq" id="XP_003669248.1">
    <property type="nucleotide sequence ID" value="XM_003669200.1"/>
</dbReference>
<keyword evidence="5" id="KW-0238">DNA-binding</keyword>
<protein>
    <recommendedName>
        <fullName evidence="9">Zn(2)-C6 fungal-type domain-containing protein</fullName>
    </recommendedName>
</protein>
<comment type="subcellular location">
    <subcellularLocation>
        <location evidence="1">Nucleus</location>
    </subcellularLocation>
</comment>
<dbReference type="Proteomes" id="UP000000689">
    <property type="component" value="Chromosome 3"/>
</dbReference>
<keyword evidence="4" id="KW-0805">Transcription regulation</keyword>
<evidence type="ECO:0000313" key="10">
    <source>
        <dbReference type="EMBL" id="CCD24005.1"/>
    </source>
</evidence>
<dbReference type="SMART" id="SM00066">
    <property type="entry name" value="GAL4"/>
    <property type="match status" value="1"/>
</dbReference>
<name>G0W894_NAUDC</name>
<dbReference type="AlphaFoldDB" id="G0W894"/>
<sequence>MYDAQQQHRSEPYSCSRCRRLKKKCLKEVPTCSNCMKANKECVYLGRAPRRTKKEILAAALRGEYVPNKRHKSEQHVPGIDDVNSTISNQGSNNVSAGSSASQLNTSLGPPTPNFYVPINDAQRIPSPTLNSIRKLDGMDDTSPRILTSTQGASEGFNSLISALSSSDTTENTPPSYPPPQNNLMNNNNERDHQMMTSLPPILNESENPTNPMGMSLTPPATNLPVSSNQLSSKHSSLTPILSQIQEQDETFKQQITTNELNYEFKGMKDINTLSTSLTPGPTRAMSIPIHSSALEMETIGSVFKGGRTTSWLHHDGTYKPIGRSLLDRFIAAYFKHNHRLFPMIDKIAFLNDVSKISDFESLEKNIDTGSEYNILIFKIYMIMAIGCTTLRRAGMLNVEEEDLSEHLSYLAMKKFSYVIQLQNIETVRCLLLLGIYSFFEPRGSSSWTISGLIMRLTIALGLNKALTPKKMKLLSAIEMEARNRVFWSAYCFERLVSTSLGRFSAIDDDEITIGLPRPLYDGEKDEIEVTRTMIELRKIAGRIYKQVHSVSVSRQNLSIEQKNKIIEGLSTELDGIYEKESKKMQLHNSKRLAEKDQIKNQICNAISYHNSDNWLTMRYAQLQILLFRPSTLIPKPSIESLTKLGECCLLAWRHTYLLYTKKLLPLNWITLFRTLTICNTILYCLCQWSIDLIESKIEIQQCVEILQHFGEKWIFAKRCADVFQNMSNTILEISLSHGKVPNMDKLTRELFGASDAYQDILDENNVDVSWVDKLM</sequence>
<evidence type="ECO:0000256" key="5">
    <source>
        <dbReference type="ARBA" id="ARBA00023125"/>
    </source>
</evidence>
<dbReference type="Pfam" id="PF00172">
    <property type="entry name" value="Zn_clus"/>
    <property type="match status" value="1"/>
</dbReference>
<feature type="compositionally biased region" description="Polar residues" evidence="8">
    <location>
        <begin position="165"/>
        <end position="174"/>
    </location>
</feature>
<keyword evidence="7" id="KW-0539">Nucleus</keyword>
<reference evidence="10 11" key="1">
    <citation type="journal article" date="2011" name="Proc. Natl. Acad. Sci. U.S.A.">
        <title>Evolutionary erosion of yeast sex chromosomes by mating-type switching accidents.</title>
        <authorList>
            <person name="Gordon J.L."/>
            <person name="Armisen D."/>
            <person name="Proux-Wera E."/>
            <person name="Oheigeartaigh S.S."/>
            <person name="Byrne K.P."/>
            <person name="Wolfe K.H."/>
        </authorList>
    </citation>
    <scope>NUCLEOTIDE SEQUENCE [LARGE SCALE GENOMIC DNA]</scope>
    <source>
        <strain evidence="11">ATCC 10597 / BCRC 20456 / CBS 421 / NBRC 0211 / NRRL Y-12639</strain>
    </source>
</reference>
<dbReference type="HOGENOM" id="CLU_011881_0_0_1"/>
<dbReference type="OrthoDB" id="189997at2759"/>
<dbReference type="InterPro" id="IPR007219">
    <property type="entry name" value="XnlR_reg_dom"/>
</dbReference>
<dbReference type="GO" id="GO:0045944">
    <property type="term" value="P:positive regulation of transcription by RNA polymerase II"/>
    <property type="evidence" value="ECO:0007669"/>
    <property type="project" value="TreeGrafter"/>
</dbReference>
<dbReference type="PROSITE" id="PS00463">
    <property type="entry name" value="ZN2_CY6_FUNGAL_1"/>
    <property type="match status" value="1"/>
</dbReference>
<keyword evidence="2" id="KW-0479">Metal-binding</keyword>
<dbReference type="GeneID" id="11494750"/>
<evidence type="ECO:0000256" key="8">
    <source>
        <dbReference type="SAM" id="MobiDB-lite"/>
    </source>
</evidence>
<dbReference type="GO" id="GO:0043565">
    <property type="term" value="F:sequence-specific DNA binding"/>
    <property type="evidence" value="ECO:0007669"/>
    <property type="project" value="TreeGrafter"/>
</dbReference>
<dbReference type="PANTHER" id="PTHR47782">
    <property type="entry name" value="ZN(II)2CYS6 TRANSCRIPTION FACTOR (EUROFUNG)-RELATED"/>
    <property type="match status" value="1"/>
</dbReference>
<dbReference type="InterPro" id="IPR001138">
    <property type="entry name" value="Zn2Cys6_DnaBD"/>
</dbReference>
<evidence type="ECO:0000256" key="1">
    <source>
        <dbReference type="ARBA" id="ARBA00004123"/>
    </source>
</evidence>
<dbReference type="SMART" id="SM00906">
    <property type="entry name" value="Fungal_trans"/>
    <property type="match status" value="1"/>
</dbReference>
<feature type="domain" description="Zn(2)-C6 fungal-type" evidence="9">
    <location>
        <begin position="14"/>
        <end position="44"/>
    </location>
</feature>
<organism evidence="10 11">
    <name type="scientific">Naumovozyma dairenensis (strain ATCC 10597 / BCRC 20456 / CBS 421 / NBRC 0211 / NRRL Y-12639)</name>
    <name type="common">Saccharomyces dairenensis</name>
    <dbReference type="NCBI Taxonomy" id="1071378"/>
    <lineage>
        <taxon>Eukaryota</taxon>
        <taxon>Fungi</taxon>
        <taxon>Dikarya</taxon>
        <taxon>Ascomycota</taxon>
        <taxon>Saccharomycotina</taxon>
        <taxon>Saccharomycetes</taxon>
        <taxon>Saccharomycetales</taxon>
        <taxon>Saccharomycetaceae</taxon>
        <taxon>Naumovozyma</taxon>
    </lineage>
</organism>
<dbReference type="EMBL" id="HE580269">
    <property type="protein sequence ID" value="CCD24005.1"/>
    <property type="molecule type" value="Genomic_DNA"/>
</dbReference>
<evidence type="ECO:0000256" key="7">
    <source>
        <dbReference type="ARBA" id="ARBA00023242"/>
    </source>
</evidence>
<dbReference type="InterPro" id="IPR052202">
    <property type="entry name" value="Yeast_MetPath_Reg"/>
</dbReference>
<dbReference type="KEGG" id="ndi:NDAI_0C03450"/>
<evidence type="ECO:0000259" key="9">
    <source>
        <dbReference type="PROSITE" id="PS50048"/>
    </source>
</evidence>
<feature type="region of interest" description="Disordered" evidence="8">
    <location>
        <begin position="86"/>
        <end position="111"/>
    </location>
</feature>
<dbReference type="STRING" id="1071378.G0W894"/>
<evidence type="ECO:0000256" key="6">
    <source>
        <dbReference type="ARBA" id="ARBA00023163"/>
    </source>
</evidence>
<evidence type="ECO:0000256" key="4">
    <source>
        <dbReference type="ARBA" id="ARBA00023015"/>
    </source>
</evidence>
<dbReference type="Pfam" id="PF04082">
    <property type="entry name" value="Fungal_trans"/>
    <property type="match status" value="1"/>
</dbReference>
<proteinExistence type="predicted"/>
<keyword evidence="3" id="KW-0862">Zinc</keyword>
<keyword evidence="6" id="KW-0804">Transcription</keyword>